<dbReference type="AlphaFoldDB" id="G0PB84"/>
<sequence length="932" mass="106012">MTTKERKASAARHLIESILAVMVPDGTEEFKQMVQKKFQLVDSWTTGSSEDLNAIMNEVSAQYMSSESRVNRILILSLVANSVSYLKVEQYIPGLSAYMYNKAKKFARRNRNTDLTETKTVVKYNKEAVESFVDFITSPVVMVGLPYGVRNVKLSDGSKIEIPNSIRQQSAKEIIEMYKSVWEDNNESDLPLGTSTMYKILSHCTATKRESTTCVDYFIATGMESFDGLHQIVDYWNDLSLFDAEVTKQMKDELFYAAQYLRTDYRLHIKNSSRISDHCAIFSLSDTSNGKLSETCTQGPEKHFHDLRCDRCERTNAILDKIETHAKEFVAEEEADPTLADGSMLIKHKEELDLIRKYKKGILEMKKHLLRAAVTNKERQTITEELKDNEALITLDFAQKFLPKWHREKQVDYFGKKGISYHIAHTSANVSGVPVQHSFVHIYEGSVTQDSRLVVPTIAHFLKELKKVGVTKVHLRSDNAGAYHSAATLGSLYWLMEETKMSIESYSFSESQNGKSSSDRDANRVKRRVKEYINKGNDVTTSSQFFDALKANPPNGISVYHGKVTITDEGATQWKGVSNLNYFTIEQKGIRARRYRNIGEGVLFEKKHLKPIKGVDEFADEAGFLASNIDSDAMRKAEREAVEKGLQTKFWYTPKCAKKSNCLKEPDEVSTTIVEDVPSNVIGDLYSCPEPGCSSTFLKFFNLEKHILRGKHNIAPERMTERDYALNYFARRLEDANAADSCPIVSTAVKQMKETTPDGKLLEGWALPTKAVRKTFGKEVVKFLVECFDQGVKNKKPMNPFAVEKMMRDSKKFNVNDLLDGRQIAGFFSREADKRRHAATSTSSATSVAPSAAVTQQKKQKHRRSLRTRSHHGKHRRRHAEVANTGEDYSISEEEHPDAGWIRFLKIEEFWDLSDEFYSATFENRDTIFSQK</sequence>
<name>G0PB84_CAEBE</name>
<evidence type="ECO:0000313" key="3">
    <source>
        <dbReference type="EMBL" id="EGT50261.1"/>
    </source>
</evidence>
<keyword evidence="4" id="KW-1185">Reference proteome</keyword>
<evidence type="ECO:0000259" key="2">
    <source>
        <dbReference type="PROSITE" id="PS00028"/>
    </source>
</evidence>
<dbReference type="EMBL" id="GL380204">
    <property type="protein sequence ID" value="EGT50261.1"/>
    <property type="molecule type" value="Genomic_DNA"/>
</dbReference>
<dbReference type="PANTHER" id="PTHR33845">
    <property type="entry name" value="C2H2-TYPE DOMAIN-CONTAINING PROTEIN"/>
    <property type="match status" value="1"/>
</dbReference>
<evidence type="ECO:0000256" key="1">
    <source>
        <dbReference type="SAM" id="MobiDB-lite"/>
    </source>
</evidence>
<reference evidence="4" key="1">
    <citation type="submission" date="2011-07" db="EMBL/GenBank/DDBJ databases">
        <authorList>
            <consortium name="Caenorhabditis brenneri Sequencing and Analysis Consortium"/>
            <person name="Wilson R.K."/>
        </authorList>
    </citation>
    <scope>NUCLEOTIDE SEQUENCE [LARGE SCALE GENOMIC DNA]</scope>
    <source>
        <strain evidence="4">PB2801</strain>
    </source>
</reference>
<dbReference type="OMA" id="NICEMVP"/>
<gene>
    <name evidence="3" type="ORF">CAEBREN_21943</name>
</gene>
<dbReference type="STRING" id="135651.G0PB84"/>
<dbReference type="InParanoid" id="G0PB84"/>
<dbReference type="PANTHER" id="PTHR33845:SF1">
    <property type="entry name" value="C2H2-TYPE DOMAIN-CONTAINING PROTEIN"/>
    <property type="match status" value="1"/>
</dbReference>
<proteinExistence type="predicted"/>
<dbReference type="InterPro" id="IPR013087">
    <property type="entry name" value="Znf_C2H2_type"/>
</dbReference>
<dbReference type="PROSITE" id="PS00028">
    <property type="entry name" value="ZINC_FINGER_C2H2_1"/>
    <property type="match status" value="1"/>
</dbReference>
<feature type="region of interest" description="Disordered" evidence="1">
    <location>
        <begin position="835"/>
        <end position="891"/>
    </location>
</feature>
<dbReference type="HOGENOM" id="CLU_003061_0_0_1"/>
<feature type="compositionally biased region" description="Basic residues" evidence="1">
    <location>
        <begin position="858"/>
        <end position="879"/>
    </location>
</feature>
<dbReference type="OrthoDB" id="5988132at2759"/>
<accession>G0PB84</accession>
<feature type="domain" description="C2H2-type" evidence="2">
    <location>
        <begin position="688"/>
        <end position="712"/>
    </location>
</feature>
<organism evidence="4">
    <name type="scientific">Caenorhabditis brenneri</name>
    <name type="common">Nematode worm</name>
    <dbReference type="NCBI Taxonomy" id="135651"/>
    <lineage>
        <taxon>Eukaryota</taxon>
        <taxon>Metazoa</taxon>
        <taxon>Ecdysozoa</taxon>
        <taxon>Nematoda</taxon>
        <taxon>Chromadorea</taxon>
        <taxon>Rhabditida</taxon>
        <taxon>Rhabditina</taxon>
        <taxon>Rhabditomorpha</taxon>
        <taxon>Rhabditoidea</taxon>
        <taxon>Rhabditidae</taxon>
        <taxon>Peloderinae</taxon>
        <taxon>Caenorhabditis</taxon>
    </lineage>
</organism>
<protein>
    <recommendedName>
        <fullName evidence="2">C2H2-type domain-containing protein</fullName>
    </recommendedName>
</protein>
<dbReference type="Proteomes" id="UP000008068">
    <property type="component" value="Unassembled WGS sequence"/>
</dbReference>
<evidence type="ECO:0000313" key="4">
    <source>
        <dbReference type="Proteomes" id="UP000008068"/>
    </source>
</evidence>
<dbReference type="eggNOG" id="ENOG502QS0X">
    <property type="taxonomic scope" value="Eukaryota"/>
</dbReference>
<feature type="compositionally biased region" description="Low complexity" evidence="1">
    <location>
        <begin position="839"/>
        <end position="855"/>
    </location>
</feature>